<reference evidence="2" key="1">
    <citation type="journal article" date="2023" name="Nat. Commun.">
        <title>Diploid and tetraploid genomes of Acorus and the evolution of monocots.</title>
        <authorList>
            <person name="Ma L."/>
            <person name="Liu K.W."/>
            <person name="Li Z."/>
            <person name="Hsiao Y.Y."/>
            <person name="Qi Y."/>
            <person name="Fu T."/>
            <person name="Tang G.D."/>
            <person name="Zhang D."/>
            <person name="Sun W.H."/>
            <person name="Liu D.K."/>
            <person name="Li Y."/>
            <person name="Chen G.Z."/>
            <person name="Liu X.D."/>
            <person name="Liao X.Y."/>
            <person name="Jiang Y.T."/>
            <person name="Yu X."/>
            <person name="Hao Y."/>
            <person name="Huang J."/>
            <person name="Zhao X.W."/>
            <person name="Ke S."/>
            <person name="Chen Y.Y."/>
            <person name="Wu W.L."/>
            <person name="Hsu J.L."/>
            <person name="Lin Y.F."/>
            <person name="Huang M.D."/>
            <person name="Li C.Y."/>
            <person name="Huang L."/>
            <person name="Wang Z.W."/>
            <person name="Zhao X."/>
            <person name="Zhong W.Y."/>
            <person name="Peng D.H."/>
            <person name="Ahmad S."/>
            <person name="Lan S."/>
            <person name="Zhang J.S."/>
            <person name="Tsai W.C."/>
            <person name="Van de Peer Y."/>
            <person name="Liu Z.J."/>
        </authorList>
    </citation>
    <scope>NUCLEOTIDE SEQUENCE</scope>
    <source>
        <strain evidence="2">CP</strain>
    </source>
</reference>
<feature type="domain" description="DUF3700" evidence="1">
    <location>
        <begin position="34"/>
        <end position="67"/>
    </location>
</feature>
<evidence type="ECO:0000313" key="2">
    <source>
        <dbReference type="EMBL" id="KAK1317071.1"/>
    </source>
</evidence>
<dbReference type="Proteomes" id="UP001180020">
    <property type="component" value="Unassembled WGS sequence"/>
</dbReference>
<comment type="caution">
    <text evidence="2">The sequence shown here is derived from an EMBL/GenBank/DDBJ whole genome shotgun (WGS) entry which is preliminary data.</text>
</comment>
<dbReference type="AlphaFoldDB" id="A0AAV9EV72"/>
<dbReference type="EMBL" id="JAUJYO010000005">
    <property type="protein sequence ID" value="KAK1317071.1"/>
    <property type="molecule type" value="Genomic_DNA"/>
</dbReference>
<evidence type="ECO:0000313" key="3">
    <source>
        <dbReference type="Proteomes" id="UP001180020"/>
    </source>
</evidence>
<accession>A0AAV9EV72</accession>
<organism evidence="2 3">
    <name type="scientific">Acorus calamus</name>
    <name type="common">Sweet flag</name>
    <dbReference type="NCBI Taxonomy" id="4465"/>
    <lineage>
        <taxon>Eukaryota</taxon>
        <taxon>Viridiplantae</taxon>
        <taxon>Streptophyta</taxon>
        <taxon>Embryophyta</taxon>
        <taxon>Tracheophyta</taxon>
        <taxon>Spermatophyta</taxon>
        <taxon>Magnoliopsida</taxon>
        <taxon>Liliopsida</taxon>
        <taxon>Acoraceae</taxon>
        <taxon>Acorus</taxon>
    </lineage>
</organism>
<sequence length="85" mass="9879">MDLLGIDETTSQMGFIYRDSPHRRSIPRTSITVTNEVLLMIEAYFTLRDRGPYPADQVIIKDLDGSLRYRHLRLFLLDCLCCLSE</sequence>
<proteinExistence type="predicted"/>
<dbReference type="Pfam" id="PF12481">
    <property type="entry name" value="DUF3700"/>
    <property type="match status" value="1"/>
</dbReference>
<reference evidence="2" key="2">
    <citation type="submission" date="2023-06" db="EMBL/GenBank/DDBJ databases">
        <authorList>
            <person name="Ma L."/>
            <person name="Liu K.-W."/>
            <person name="Li Z."/>
            <person name="Hsiao Y.-Y."/>
            <person name="Qi Y."/>
            <person name="Fu T."/>
            <person name="Tang G."/>
            <person name="Zhang D."/>
            <person name="Sun W.-H."/>
            <person name="Liu D.-K."/>
            <person name="Li Y."/>
            <person name="Chen G.-Z."/>
            <person name="Liu X.-D."/>
            <person name="Liao X.-Y."/>
            <person name="Jiang Y.-T."/>
            <person name="Yu X."/>
            <person name="Hao Y."/>
            <person name="Huang J."/>
            <person name="Zhao X.-W."/>
            <person name="Ke S."/>
            <person name="Chen Y.-Y."/>
            <person name="Wu W.-L."/>
            <person name="Hsu J.-L."/>
            <person name="Lin Y.-F."/>
            <person name="Huang M.-D."/>
            <person name="Li C.-Y."/>
            <person name="Huang L."/>
            <person name="Wang Z.-W."/>
            <person name="Zhao X."/>
            <person name="Zhong W.-Y."/>
            <person name="Peng D.-H."/>
            <person name="Ahmad S."/>
            <person name="Lan S."/>
            <person name="Zhang J.-S."/>
            <person name="Tsai W.-C."/>
            <person name="Van De Peer Y."/>
            <person name="Liu Z.-J."/>
        </authorList>
    </citation>
    <scope>NUCLEOTIDE SEQUENCE</scope>
    <source>
        <strain evidence="2">CP</strain>
        <tissue evidence="2">Leaves</tissue>
    </source>
</reference>
<evidence type="ECO:0000259" key="1">
    <source>
        <dbReference type="Pfam" id="PF12481"/>
    </source>
</evidence>
<keyword evidence="3" id="KW-1185">Reference proteome</keyword>
<name>A0AAV9EV72_ACOCL</name>
<dbReference type="InterPro" id="IPR024286">
    <property type="entry name" value="DUF3700"/>
</dbReference>
<gene>
    <name evidence="2" type="primary">TSJT1</name>
    <name evidence="2" type="ORF">QJS10_CPA05g00469</name>
</gene>
<protein>
    <submittedName>
        <fullName evidence="2">Stem-specific protein TSJT1</fullName>
    </submittedName>
</protein>